<dbReference type="EMBL" id="JBCEZU010000089">
    <property type="protein sequence ID" value="KAK9531867.1"/>
    <property type="molecule type" value="Genomic_DNA"/>
</dbReference>
<comment type="caution">
    <text evidence="5">The sequence shown here is derived from an EMBL/GenBank/DDBJ whole genome shotgun (WGS) entry which is preliminary data.</text>
</comment>
<proteinExistence type="predicted"/>
<feature type="region of interest" description="Disordered" evidence="1">
    <location>
        <begin position="213"/>
        <end position="247"/>
    </location>
</feature>
<dbReference type="AlphaFoldDB" id="A0AAW1FBV1"/>
<feature type="chain" id="PRO_5043340284" description="Ig-like domain-containing protein" evidence="3">
    <location>
        <begin position="23"/>
        <end position="374"/>
    </location>
</feature>
<dbReference type="InterPro" id="IPR013783">
    <property type="entry name" value="Ig-like_fold"/>
</dbReference>
<dbReference type="InterPro" id="IPR013106">
    <property type="entry name" value="Ig_V-set"/>
</dbReference>
<feature type="transmembrane region" description="Helical" evidence="2">
    <location>
        <begin position="256"/>
        <end position="278"/>
    </location>
</feature>
<keyword evidence="6" id="KW-1185">Reference proteome</keyword>
<evidence type="ECO:0000313" key="5">
    <source>
        <dbReference type="EMBL" id="KAK9531867.1"/>
    </source>
</evidence>
<feature type="signal peptide" evidence="3">
    <location>
        <begin position="1"/>
        <end position="22"/>
    </location>
</feature>
<dbReference type="InterPro" id="IPR036179">
    <property type="entry name" value="Ig-like_dom_sf"/>
</dbReference>
<evidence type="ECO:0000256" key="3">
    <source>
        <dbReference type="SAM" id="SignalP"/>
    </source>
</evidence>
<reference evidence="5 6" key="1">
    <citation type="journal article" date="2024" name="Genome Biol. Evol.">
        <title>Chromosome-level genome assembly of the viviparous eelpout Zoarces viviparus.</title>
        <authorList>
            <person name="Fuhrmann N."/>
            <person name="Brasseur M.V."/>
            <person name="Bakowski C.E."/>
            <person name="Podsiadlowski L."/>
            <person name="Prost S."/>
            <person name="Krehenwinkel H."/>
            <person name="Mayer C."/>
        </authorList>
    </citation>
    <scope>NUCLEOTIDE SEQUENCE [LARGE SCALE GENOMIC DNA]</scope>
    <source>
        <strain evidence="5">NO-MEL_2022_Ind0_liver</strain>
    </source>
</reference>
<dbReference type="PANTHER" id="PTHR11422">
    <property type="entry name" value="T-CELL SURFACE GLYCOPROTEIN CD4"/>
    <property type="match status" value="1"/>
</dbReference>
<keyword evidence="2" id="KW-0812">Transmembrane</keyword>
<dbReference type="Pfam" id="PF07686">
    <property type="entry name" value="V-set"/>
    <property type="match status" value="1"/>
</dbReference>
<keyword evidence="2" id="KW-1133">Transmembrane helix</keyword>
<dbReference type="Gene3D" id="2.60.40.10">
    <property type="entry name" value="Immunoglobulins"/>
    <property type="match status" value="1"/>
</dbReference>
<sequence>MSEFRWIKTFLSLILVLQFTAAATGQLSLFVTVRDGDEVTLPCNSVKDDHENCDSTEWIFIDSRPTEVDLVKDGQIHEAAKDKSDRLSVSENCSLVIKNVKDEDGGRYHCRQLISGQEQGPDAQVYLSVVTLTEHKDDDEVTLRCSVKTSGGCVHRVKWLLQGRDVDKDHREFRTSQSECYASLTFLTSHFIYTSRFNSFQCEVTKDNKVQQFSFRNSPSGEKTGDDTITATTESTPTEDDTEAADTTTPPAISSIWWYVIVAAVLALLIISVALIQWKRTKGNTTRTDGNVGMTSHPAPETSQDTADPEEGVSYASVSFIKKTNSKGQGRSKHDDDDDDDAVTYATVKSSSADPSMLYAAITKQTKPKSAFLC</sequence>
<dbReference type="InterPro" id="IPR007110">
    <property type="entry name" value="Ig-like_dom"/>
</dbReference>
<dbReference type="SUPFAM" id="SSF48726">
    <property type="entry name" value="Immunoglobulin"/>
    <property type="match status" value="2"/>
</dbReference>
<feature type="compositionally biased region" description="Low complexity" evidence="1">
    <location>
        <begin position="227"/>
        <end position="236"/>
    </location>
</feature>
<dbReference type="SMART" id="SM00409">
    <property type="entry name" value="IG"/>
    <property type="match status" value="1"/>
</dbReference>
<gene>
    <name evidence="5" type="ORF">VZT92_011263</name>
</gene>
<feature type="domain" description="Ig-like" evidence="4">
    <location>
        <begin position="25"/>
        <end position="128"/>
    </location>
</feature>
<name>A0AAW1FBV1_ZOAVI</name>
<protein>
    <recommendedName>
        <fullName evidence="4">Ig-like domain-containing protein</fullName>
    </recommendedName>
</protein>
<feature type="region of interest" description="Disordered" evidence="1">
    <location>
        <begin position="284"/>
        <end position="312"/>
    </location>
</feature>
<dbReference type="PROSITE" id="PS50835">
    <property type="entry name" value="IG_LIKE"/>
    <property type="match status" value="1"/>
</dbReference>
<evidence type="ECO:0000313" key="6">
    <source>
        <dbReference type="Proteomes" id="UP001488805"/>
    </source>
</evidence>
<keyword evidence="2" id="KW-0472">Membrane</keyword>
<evidence type="ECO:0000259" key="4">
    <source>
        <dbReference type="PROSITE" id="PS50835"/>
    </source>
</evidence>
<evidence type="ECO:0000256" key="2">
    <source>
        <dbReference type="SAM" id="Phobius"/>
    </source>
</evidence>
<organism evidence="5 6">
    <name type="scientific">Zoarces viviparus</name>
    <name type="common">Viviparous eelpout</name>
    <name type="synonym">Blennius viviparus</name>
    <dbReference type="NCBI Taxonomy" id="48416"/>
    <lineage>
        <taxon>Eukaryota</taxon>
        <taxon>Metazoa</taxon>
        <taxon>Chordata</taxon>
        <taxon>Craniata</taxon>
        <taxon>Vertebrata</taxon>
        <taxon>Euteleostomi</taxon>
        <taxon>Actinopterygii</taxon>
        <taxon>Neopterygii</taxon>
        <taxon>Teleostei</taxon>
        <taxon>Neoteleostei</taxon>
        <taxon>Acanthomorphata</taxon>
        <taxon>Eupercaria</taxon>
        <taxon>Perciformes</taxon>
        <taxon>Cottioidei</taxon>
        <taxon>Zoarcales</taxon>
        <taxon>Zoarcidae</taxon>
        <taxon>Zoarcinae</taxon>
        <taxon>Zoarces</taxon>
    </lineage>
</organism>
<accession>A0AAW1FBV1</accession>
<evidence type="ECO:0000256" key="1">
    <source>
        <dbReference type="SAM" id="MobiDB-lite"/>
    </source>
</evidence>
<dbReference type="InterPro" id="IPR003599">
    <property type="entry name" value="Ig_sub"/>
</dbReference>
<keyword evidence="3" id="KW-0732">Signal</keyword>
<dbReference type="Proteomes" id="UP001488805">
    <property type="component" value="Unassembled WGS sequence"/>
</dbReference>